<evidence type="ECO:0000313" key="2">
    <source>
        <dbReference type="EMBL" id="SNC67915.1"/>
    </source>
</evidence>
<proteinExistence type="predicted"/>
<protein>
    <recommendedName>
        <fullName evidence="4">PorV/PorQ family protein</fullName>
    </recommendedName>
</protein>
<evidence type="ECO:0008006" key="4">
    <source>
        <dbReference type="Google" id="ProtNLM"/>
    </source>
</evidence>
<reference evidence="3" key="1">
    <citation type="submission" date="2017-06" db="EMBL/GenBank/DDBJ databases">
        <authorList>
            <person name="Varghese N."/>
            <person name="Submissions S."/>
        </authorList>
    </citation>
    <scope>NUCLEOTIDE SEQUENCE [LARGE SCALE GENOMIC DNA]</scope>
    <source>
        <strain evidence="3">DSM 11116</strain>
    </source>
</reference>
<dbReference type="AlphaFoldDB" id="A0A212TPJ1"/>
<keyword evidence="3" id="KW-1185">Reference proteome</keyword>
<organism evidence="2 3">
    <name type="scientific">Hymenobacter gelipurpurascens</name>
    <dbReference type="NCBI Taxonomy" id="89968"/>
    <lineage>
        <taxon>Bacteria</taxon>
        <taxon>Pseudomonadati</taxon>
        <taxon>Bacteroidota</taxon>
        <taxon>Cytophagia</taxon>
        <taxon>Cytophagales</taxon>
        <taxon>Hymenobacteraceae</taxon>
        <taxon>Hymenobacter</taxon>
    </lineage>
</organism>
<dbReference type="Proteomes" id="UP000198131">
    <property type="component" value="Unassembled WGS sequence"/>
</dbReference>
<feature type="signal peptide" evidence="1">
    <location>
        <begin position="1"/>
        <end position="21"/>
    </location>
</feature>
<dbReference type="Gene3D" id="2.40.160.60">
    <property type="entry name" value="Outer membrane protein transport protein (OMPP1/FadL/TodX)"/>
    <property type="match status" value="1"/>
</dbReference>
<evidence type="ECO:0000256" key="1">
    <source>
        <dbReference type="SAM" id="SignalP"/>
    </source>
</evidence>
<gene>
    <name evidence="2" type="ORF">SAMN06265337_2115</name>
</gene>
<dbReference type="EMBL" id="FYEW01000001">
    <property type="protein sequence ID" value="SNC67915.1"/>
    <property type="molecule type" value="Genomic_DNA"/>
</dbReference>
<accession>A0A212TPJ1</accession>
<name>A0A212TPJ1_9BACT</name>
<keyword evidence="1" id="KW-0732">Signal</keyword>
<feature type="chain" id="PRO_5012871896" description="PorV/PorQ family protein" evidence="1">
    <location>
        <begin position="22"/>
        <end position="302"/>
    </location>
</feature>
<evidence type="ECO:0000313" key="3">
    <source>
        <dbReference type="Proteomes" id="UP000198131"/>
    </source>
</evidence>
<sequence>MVKLYLLMSLLLGAGLGKVHAQSSGPEGWGARAAALGRISTVLENDVWAASGNVAALGGLTRPTVGFGAANRFLLPSLNTASVSAAVPLGHRLATAGTAVGVPAGVAAAEAPRYGVVGVTAQRFGGKLYSEQAVGVAYGYQLGTVRVGGKVEILQVSLEGLGSRRTVAASLGGQADIIPRKLTFGATLYNLNQARLAPYQDERVPTVLRAGLGWRASDKVLVLVETEKDVEQDADFRAGLEYRPLPVLALRGGLAALTHQTTGGVGFRSGALQLDYAGAWHQALGLSQQVSVAYVWEKPAQP</sequence>